<gene>
    <name evidence="1" type="ORF">VaNZ11_005925</name>
</gene>
<accession>A0ABQ5S0Y4</accession>
<comment type="caution">
    <text evidence="1">The sequence shown here is derived from an EMBL/GenBank/DDBJ whole genome shotgun (WGS) entry which is preliminary data.</text>
</comment>
<reference evidence="1 2" key="1">
    <citation type="journal article" date="2023" name="IScience">
        <title>Expanded male sex-determining region conserved during the evolution of homothallism in the green alga Volvox.</title>
        <authorList>
            <person name="Yamamoto K."/>
            <person name="Matsuzaki R."/>
            <person name="Mahakham W."/>
            <person name="Heman W."/>
            <person name="Sekimoto H."/>
            <person name="Kawachi M."/>
            <person name="Minakuchi Y."/>
            <person name="Toyoda A."/>
            <person name="Nozaki H."/>
        </authorList>
    </citation>
    <scope>NUCLEOTIDE SEQUENCE [LARGE SCALE GENOMIC DNA]</scope>
    <source>
        <strain evidence="1 2">NIES-4468</strain>
    </source>
</reference>
<proteinExistence type="predicted"/>
<organism evidence="1 2">
    <name type="scientific">Volvox africanus</name>
    <dbReference type="NCBI Taxonomy" id="51714"/>
    <lineage>
        <taxon>Eukaryota</taxon>
        <taxon>Viridiplantae</taxon>
        <taxon>Chlorophyta</taxon>
        <taxon>core chlorophytes</taxon>
        <taxon>Chlorophyceae</taxon>
        <taxon>CS clade</taxon>
        <taxon>Chlamydomonadales</taxon>
        <taxon>Volvocaceae</taxon>
        <taxon>Volvox</taxon>
    </lineage>
</organism>
<keyword evidence="2" id="KW-1185">Reference proteome</keyword>
<sequence>MRRPGGQEGSHELLPGLLSRLGELRQGLGVQCCPERVQVNVTDPATVQGLARHHWVRFEQGASIAHQGGILWEQGPGREAVNALAQGSQLGWGGLYKGEVERKGISQDLLGDMDPAYEAQAVAPPHSADVVQPLDSAGVAEVGRLGDVGGGAGSPLGSCGVCSWPVLQR</sequence>
<dbReference type="EMBL" id="BSDZ01000014">
    <property type="protein sequence ID" value="GLI63158.1"/>
    <property type="molecule type" value="Genomic_DNA"/>
</dbReference>
<protein>
    <submittedName>
        <fullName evidence="1">Uncharacterized protein</fullName>
    </submittedName>
</protein>
<evidence type="ECO:0000313" key="1">
    <source>
        <dbReference type="EMBL" id="GLI63158.1"/>
    </source>
</evidence>
<name>A0ABQ5S0Y4_9CHLO</name>
<evidence type="ECO:0000313" key="2">
    <source>
        <dbReference type="Proteomes" id="UP001165090"/>
    </source>
</evidence>
<dbReference type="Proteomes" id="UP001165090">
    <property type="component" value="Unassembled WGS sequence"/>
</dbReference>